<dbReference type="InterPro" id="IPR015422">
    <property type="entry name" value="PyrdxlP-dep_Trfase_small"/>
</dbReference>
<sequence>MTPSEYPLGSPIPAFTEHAITPSLPTWGDNVGYQAGEARVMDAMQALYPRFCIILDVRKLSALLEQKFGTPSESSLLFPSRKSAEACRAFLAARDVLARVVQHCISDQLCIFLVLFPRDQFSTAKKFWQYTGLGISSRLATRCLSVLTPPPPHPRPRLPHISSQVRTGTTPLPNRRAKPPAELLGTDKSEYLEQRYGSTPGVGAAELAKAAMRRHIAGVHVRNEGAGGGEAEVEVAVTEHDVFLFPTGMTAIWSAHQLALDVRGAKKSVCFGFQFVDTLRLLEEWELEGILEAEQAKNPHEPPILALFTEFPSNPLLRSADLPRLRTLADKYDFLIVIDTSIGNFINVETLPFADIVVTSLTKLFSGGSNVMGGRHVIFLLCTTAALKERLLTIYEDVYFDEEAIVMERNSRNFSERATKINANAERVCDFLYASSQEPSSPITEIFYPKWQTAAHYAARRAFFDVLPCAKSPSHGTNFTLACPYTILAHYGELDWAARYGVPSAFVRVSVGLEDPGWLHDAFASAVRAAEEAHRADANAGA</sequence>
<feature type="region of interest" description="Disordered" evidence="4">
    <location>
        <begin position="148"/>
        <end position="180"/>
    </location>
</feature>
<dbReference type="InterPro" id="IPR015424">
    <property type="entry name" value="PyrdxlP-dep_Trfase"/>
</dbReference>
<proteinExistence type="inferred from homology"/>
<dbReference type="GO" id="GO:0003962">
    <property type="term" value="F:cystathionine gamma-synthase activity"/>
    <property type="evidence" value="ECO:0007669"/>
    <property type="project" value="TreeGrafter"/>
</dbReference>
<evidence type="ECO:0000256" key="1">
    <source>
        <dbReference type="ARBA" id="ARBA00001933"/>
    </source>
</evidence>
<accession>A0AAD4L9G7</accession>
<keyword evidence="6" id="KW-1185">Reference proteome</keyword>
<dbReference type="Proteomes" id="UP001201163">
    <property type="component" value="Unassembled WGS sequence"/>
</dbReference>
<feature type="compositionally biased region" description="Polar residues" evidence="4">
    <location>
        <begin position="161"/>
        <end position="172"/>
    </location>
</feature>
<dbReference type="GO" id="GO:0030170">
    <property type="term" value="F:pyridoxal phosphate binding"/>
    <property type="evidence" value="ECO:0007669"/>
    <property type="project" value="InterPro"/>
</dbReference>
<dbReference type="Gene3D" id="3.90.1150.10">
    <property type="entry name" value="Aspartate Aminotransferase, domain 1"/>
    <property type="match status" value="1"/>
</dbReference>
<protein>
    <submittedName>
        <fullName evidence="5">PLP-dependent transferase</fullName>
    </submittedName>
</protein>
<gene>
    <name evidence="5" type="ORF">EDB92DRAFT_2040296</name>
</gene>
<dbReference type="EMBL" id="JAKELL010000095">
    <property type="protein sequence ID" value="KAH8982907.1"/>
    <property type="molecule type" value="Genomic_DNA"/>
</dbReference>
<evidence type="ECO:0000256" key="4">
    <source>
        <dbReference type="SAM" id="MobiDB-lite"/>
    </source>
</evidence>
<dbReference type="Pfam" id="PF01053">
    <property type="entry name" value="Cys_Met_Meta_PP"/>
    <property type="match status" value="1"/>
</dbReference>
<dbReference type="InterPro" id="IPR015421">
    <property type="entry name" value="PyrdxlP-dep_Trfase_major"/>
</dbReference>
<organism evidence="5 6">
    <name type="scientific">Lactarius akahatsu</name>
    <dbReference type="NCBI Taxonomy" id="416441"/>
    <lineage>
        <taxon>Eukaryota</taxon>
        <taxon>Fungi</taxon>
        <taxon>Dikarya</taxon>
        <taxon>Basidiomycota</taxon>
        <taxon>Agaricomycotina</taxon>
        <taxon>Agaricomycetes</taxon>
        <taxon>Russulales</taxon>
        <taxon>Russulaceae</taxon>
        <taxon>Lactarius</taxon>
    </lineage>
</organism>
<evidence type="ECO:0000313" key="5">
    <source>
        <dbReference type="EMBL" id="KAH8982907.1"/>
    </source>
</evidence>
<keyword evidence="5" id="KW-0808">Transferase</keyword>
<evidence type="ECO:0000256" key="3">
    <source>
        <dbReference type="RuleBase" id="RU362118"/>
    </source>
</evidence>
<comment type="similarity">
    <text evidence="3">Belongs to the trans-sulfuration enzymes family.</text>
</comment>
<dbReference type="AlphaFoldDB" id="A0AAD4L9G7"/>
<keyword evidence="2 3" id="KW-0663">Pyridoxal phosphate</keyword>
<evidence type="ECO:0000313" key="6">
    <source>
        <dbReference type="Proteomes" id="UP001201163"/>
    </source>
</evidence>
<name>A0AAD4L9G7_9AGAM</name>
<reference evidence="5" key="1">
    <citation type="submission" date="2022-01" db="EMBL/GenBank/DDBJ databases">
        <title>Comparative genomics reveals a dynamic genome evolution in the ectomycorrhizal milk-cap (Lactarius) mushrooms.</title>
        <authorList>
            <consortium name="DOE Joint Genome Institute"/>
            <person name="Lebreton A."/>
            <person name="Tang N."/>
            <person name="Kuo A."/>
            <person name="LaButti K."/>
            <person name="Drula E."/>
            <person name="Barry K."/>
            <person name="Clum A."/>
            <person name="Lipzen A."/>
            <person name="Mousain D."/>
            <person name="Ng V."/>
            <person name="Wang R."/>
            <person name="Wang X."/>
            <person name="Dai Y."/>
            <person name="Henrissat B."/>
            <person name="Grigoriev I.V."/>
            <person name="Guerin-Laguette A."/>
            <person name="Yu F."/>
            <person name="Martin F.M."/>
        </authorList>
    </citation>
    <scope>NUCLEOTIDE SEQUENCE</scope>
    <source>
        <strain evidence="5">QP</strain>
    </source>
</reference>
<evidence type="ECO:0000256" key="2">
    <source>
        <dbReference type="ARBA" id="ARBA00022898"/>
    </source>
</evidence>
<dbReference type="InterPro" id="IPR000277">
    <property type="entry name" value="Cys/Met-Metab_PyrdxlP-dep_enz"/>
</dbReference>
<dbReference type="Gene3D" id="3.40.640.10">
    <property type="entry name" value="Type I PLP-dependent aspartate aminotransferase-like (Major domain)"/>
    <property type="match status" value="1"/>
</dbReference>
<dbReference type="InterPro" id="IPR051750">
    <property type="entry name" value="Trans-sulfuration_enzymes"/>
</dbReference>
<comment type="caution">
    <text evidence="5">The sequence shown here is derived from an EMBL/GenBank/DDBJ whole genome shotgun (WGS) entry which is preliminary data.</text>
</comment>
<dbReference type="SUPFAM" id="SSF53383">
    <property type="entry name" value="PLP-dependent transferases"/>
    <property type="match status" value="1"/>
</dbReference>
<dbReference type="PANTHER" id="PTHR42699">
    <property type="match status" value="1"/>
</dbReference>
<dbReference type="PANTHER" id="PTHR42699:SF1">
    <property type="entry name" value="CYSTATHIONINE GAMMA-SYNTHASE-RELATED"/>
    <property type="match status" value="1"/>
</dbReference>
<comment type="cofactor">
    <cofactor evidence="1 3">
        <name>pyridoxal 5'-phosphate</name>
        <dbReference type="ChEBI" id="CHEBI:597326"/>
    </cofactor>
</comment>
<dbReference type="GO" id="GO:0019346">
    <property type="term" value="P:transsulfuration"/>
    <property type="evidence" value="ECO:0007669"/>
    <property type="project" value="InterPro"/>
</dbReference>